<dbReference type="Proteomes" id="UP000006039">
    <property type="component" value="Unassembled WGS sequence"/>
</dbReference>
<accession>J3PGD1</accession>
<dbReference type="VEuPathDB" id="FungiDB:GGTG_12555"/>
<reference evidence="5" key="2">
    <citation type="submission" date="2010-07" db="EMBL/GenBank/DDBJ databases">
        <authorList>
            <consortium name="The Broad Institute Genome Sequencing Platform"/>
            <consortium name="Broad Institute Genome Sequencing Center for Infectious Disease"/>
            <person name="Ma L.-J."/>
            <person name="Dead R."/>
            <person name="Young S."/>
            <person name="Zeng Q."/>
            <person name="Koehrsen M."/>
            <person name="Alvarado L."/>
            <person name="Berlin A."/>
            <person name="Chapman S.B."/>
            <person name="Chen Z."/>
            <person name="Freedman E."/>
            <person name="Gellesch M."/>
            <person name="Goldberg J."/>
            <person name="Griggs A."/>
            <person name="Gujja S."/>
            <person name="Heilman E.R."/>
            <person name="Heiman D."/>
            <person name="Hepburn T."/>
            <person name="Howarth C."/>
            <person name="Jen D."/>
            <person name="Larson L."/>
            <person name="Mehta T."/>
            <person name="Neiman D."/>
            <person name="Pearson M."/>
            <person name="Roberts A."/>
            <person name="Saif S."/>
            <person name="Shea T."/>
            <person name="Shenoy N."/>
            <person name="Sisk P."/>
            <person name="Stolte C."/>
            <person name="Sykes S."/>
            <person name="Walk T."/>
            <person name="White J."/>
            <person name="Yandava C."/>
            <person name="Haas B."/>
            <person name="Nusbaum C."/>
            <person name="Birren B."/>
        </authorList>
    </citation>
    <scope>NUCLEOTIDE SEQUENCE</scope>
    <source>
        <strain evidence="5">R3-111a-1</strain>
    </source>
</reference>
<dbReference type="Gene3D" id="3.10.490.10">
    <property type="entry name" value="Gamma-glutamyl cyclotransferase-like"/>
    <property type="match status" value="1"/>
</dbReference>
<feature type="domain" description="Gamma-glutamylcyclotransferase AIG2-like" evidence="4">
    <location>
        <begin position="26"/>
        <end position="122"/>
    </location>
</feature>
<dbReference type="InterPro" id="IPR009288">
    <property type="entry name" value="AIG2-like_dom"/>
</dbReference>
<dbReference type="AlphaFoldDB" id="J3PGD1"/>
<reference evidence="6" key="4">
    <citation type="journal article" date="2015" name="G3 (Bethesda)">
        <title>Genome sequences of three phytopathogenic species of the Magnaporthaceae family of fungi.</title>
        <authorList>
            <person name="Okagaki L.H."/>
            <person name="Nunes C.C."/>
            <person name="Sailsbery J."/>
            <person name="Clay B."/>
            <person name="Brown D."/>
            <person name="John T."/>
            <person name="Oh Y."/>
            <person name="Young N."/>
            <person name="Fitzgerald M."/>
            <person name="Haas B.J."/>
            <person name="Zeng Q."/>
            <person name="Young S."/>
            <person name="Adiconis X."/>
            <person name="Fan L."/>
            <person name="Levin J.Z."/>
            <person name="Mitchell T.K."/>
            <person name="Okubara P.A."/>
            <person name="Farman M.L."/>
            <person name="Kohn L.M."/>
            <person name="Birren B."/>
            <person name="Ma L.-J."/>
            <person name="Dean R.A."/>
        </authorList>
    </citation>
    <scope>NUCLEOTIDE SEQUENCE</scope>
    <source>
        <strain evidence="6">R3-111a-1</strain>
    </source>
</reference>
<keyword evidence="7" id="KW-1185">Reference proteome</keyword>
<gene>
    <name evidence="6" type="primary">20353013</name>
    <name evidence="5" type="ORF">GGTG_12555</name>
</gene>
<keyword evidence="2" id="KW-0808">Transferase</keyword>
<protein>
    <recommendedName>
        <fullName evidence="3">Putative gamma-glutamylcyclotransferase</fullName>
    </recommendedName>
</protein>
<dbReference type="GeneID" id="20353013"/>
<dbReference type="EMBL" id="GL385403">
    <property type="protein sequence ID" value="EJT69671.1"/>
    <property type="molecule type" value="Genomic_DNA"/>
</dbReference>
<dbReference type="InterPro" id="IPR013024">
    <property type="entry name" value="GGCT-like"/>
</dbReference>
<dbReference type="GO" id="GO:0016740">
    <property type="term" value="F:transferase activity"/>
    <property type="evidence" value="ECO:0007669"/>
    <property type="project" value="UniProtKB-KW"/>
</dbReference>
<name>J3PGD1_GAET3</name>
<dbReference type="SUPFAM" id="SSF110857">
    <property type="entry name" value="Gamma-glutamyl cyclotransferase-like"/>
    <property type="match status" value="1"/>
</dbReference>
<sequence>MAPEVFFTVCFRLSNPPAEVRDKYRFRPAVLPGYCRHRVQHADYPGVVADAATPGREVRGAFVDGLTAENVAKLDYFEGSEYTRRTVRVRLLDVDDGSGGAEVETQTYVYRFKDNLDDEEWDFDEFRRDKLRQWVREDYVFADCDPDHPATVATEDGDEAKQS</sequence>
<dbReference type="RefSeq" id="XP_009228720.1">
    <property type="nucleotide sequence ID" value="XM_009230456.1"/>
</dbReference>
<evidence type="ECO:0000313" key="5">
    <source>
        <dbReference type="EMBL" id="EJT69671.1"/>
    </source>
</evidence>
<evidence type="ECO:0000259" key="4">
    <source>
        <dbReference type="Pfam" id="PF06094"/>
    </source>
</evidence>
<proteinExistence type="inferred from homology"/>
<reference evidence="6" key="5">
    <citation type="submission" date="2018-04" db="UniProtKB">
        <authorList>
            <consortium name="EnsemblFungi"/>
        </authorList>
    </citation>
    <scope>IDENTIFICATION</scope>
    <source>
        <strain evidence="6">R3-111a-1</strain>
    </source>
</reference>
<reference evidence="5" key="3">
    <citation type="submission" date="2010-09" db="EMBL/GenBank/DDBJ databases">
        <title>Annotation of Gaeumannomyces graminis var. tritici R3-111a-1.</title>
        <authorList>
            <consortium name="The Broad Institute Genome Sequencing Platform"/>
            <person name="Ma L.-J."/>
            <person name="Dead R."/>
            <person name="Young S.K."/>
            <person name="Zeng Q."/>
            <person name="Gargeya S."/>
            <person name="Fitzgerald M."/>
            <person name="Haas B."/>
            <person name="Abouelleil A."/>
            <person name="Alvarado L."/>
            <person name="Arachchi H.M."/>
            <person name="Berlin A."/>
            <person name="Brown A."/>
            <person name="Chapman S.B."/>
            <person name="Chen Z."/>
            <person name="Dunbar C."/>
            <person name="Freedman E."/>
            <person name="Gearin G."/>
            <person name="Gellesch M."/>
            <person name="Goldberg J."/>
            <person name="Griggs A."/>
            <person name="Gujja S."/>
            <person name="Heiman D."/>
            <person name="Howarth C."/>
            <person name="Larson L."/>
            <person name="Lui A."/>
            <person name="MacDonald P.J.P."/>
            <person name="Mehta T."/>
            <person name="Montmayeur A."/>
            <person name="Murphy C."/>
            <person name="Neiman D."/>
            <person name="Pearson M."/>
            <person name="Priest M."/>
            <person name="Roberts A."/>
            <person name="Saif S."/>
            <person name="Shea T."/>
            <person name="Shenoy N."/>
            <person name="Sisk P."/>
            <person name="Stolte C."/>
            <person name="Sykes S."/>
            <person name="Yandava C."/>
            <person name="Wortman J."/>
            <person name="Nusbaum C."/>
            <person name="Birren B."/>
        </authorList>
    </citation>
    <scope>NUCLEOTIDE SEQUENCE</scope>
    <source>
        <strain evidence="5">R3-111a-1</strain>
    </source>
</reference>
<dbReference type="InterPro" id="IPR036568">
    <property type="entry name" value="GGCT-like_sf"/>
</dbReference>
<dbReference type="EnsemblFungi" id="EJT69671">
    <property type="protein sequence ID" value="EJT69671"/>
    <property type="gene ID" value="GGTG_12555"/>
</dbReference>
<dbReference type="Pfam" id="PF06094">
    <property type="entry name" value="GGACT"/>
    <property type="match status" value="1"/>
</dbReference>
<evidence type="ECO:0000256" key="3">
    <source>
        <dbReference type="ARBA" id="ARBA00030602"/>
    </source>
</evidence>
<evidence type="ECO:0000256" key="1">
    <source>
        <dbReference type="ARBA" id="ARBA00008861"/>
    </source>
</evidence>
<dbReference type="PANTHER" id="PTHR31544:SF2">
    <property type="entry name" value="AIG2-LIKE PROTEIN D"/>
    <property type="match status" value="1"/>
</dbReference>
<comment type="similarity">
    <text evidence="1">Belongs to the gamma-glutamylcyclotransferase family.</text>
</comment>
<dbReference type="PANTHER" id="PTHR31544">
    <property type="entry name" value="AIG2-LIKE PROTEIN D"/>
    <property type="match status" value="1"/>
</dbReference>
<dbReference type="OrthoDB" id="1044435at2759"/>
<dbReference type="InterPro" id="IPR045038">
    <property type="entry name" value="AIG2-like"/>
</dbReference>
<evidence type="ECO:0000313" key="7">
    <source>
        <dbReference type="Proteomes" id="UP000006039"/>
    </source>
</evidence>
<organism evidence="5">
    <name type="scientific">Gaeumannomyces tritici (strain R3-111a-1)</name>
    <name type="common">Wheat and barley take-all root rot fungus</name>
    <name type="synonym">Gaeumannomyces graminis var. tritici</name>
    <dbReference type="NCBI Taxonomy" id="644352"/>
    <lineage>
        <taxon>Eukaryota</taxon>
        <taxon>Fungi</taxon>
        <taxon>Dikarya</taxon>
        <taxon>Ascomycota</taxon>
        <taxon>Pezizomycotina</taxon>
        <taxon>Sordariomycetes</taxon>
        <taxon>Sordariomycetidae</taxon>
        <taxon>Magnaporthales</taxon>
        <taxon>Magnaporthaceae</taxon>
        <taxon>Gaeumannomyces</taxon>
    </lineage>
</organism>
<reference evidence="7" key="1">
    <citation type="submission" date="2010-07" db="EMBL/GenBank/DDBJ databases">
        <title>The genome sequence of Gaeumannomyces graminis var. tritici strain R3-111a-1.</title>
        <authorList>
            <consortium name="The Broad Institute Genome Sequencing Platform"/>
            <person name="Ma L.-J."/>
            <person name="Dead R."/>
            <person name="Young S."/>
            <person name="Zeng Q."/>
            <person name="Koehrsen M."/>
            <person name="Alvarado L."/>
            <person name="Berlin A."/>
            <person name="Chapman S.B."/>
            <person name="Chen Z."/>
            <person name="Freedman E."/>
            <person name="Gellesch M."/>
            <person name="Goldberg J."/>
            <person name="Griggs A."/>
            <person name="Gujja S."/>
            <person name="Heilman E.R."/>
            <person name="Heiman D."/>
            <person name="Hepburn T."/>
            <person name="Howarth C."/>
            <person name="Jen D."/>
            <person name="Larson L."/>
            <person name="Mehta T."/>
            <person name="Neiman D."/>
            <person name="Pearson M."/>
            <person name="Roberts A."/>
            <person name="Saif S."/>
            <person name="Shea T."/>
            <person name="Shenoy N."/>
            <person name="Sisk P."/>
            <person name="Stolte C."/>
            <person name="Sykes S."/>
            <person name="Walk T."/>
            <person name="White J."/>
            <person name="Yandava C."/>
            <person name="Haas B."/>
            <person name="Nusbaum C."/>
            <person name="Birren B."/>
        </authorList>
    </citation>
    <scope>NUCLEOTIDE SEQUENCE [LARGE SCALE GENOMIC DNA]</scope>
    <source>
        <strain evidence="7">R3-111a-1</strain>
    </source>
</reference>
<evidence type="ECO:0000313" key="6">
    <source>
        <dbReference type="EnsemblFungi" id="EJT69671"/>
    </source>
</evidence>
<dbReference type="CDD" id="cd06661">
    <property type="entry name" value="GGCT_like"/>
    <property type="match status" value="1"/>
</dbReference>
<evidence type="ECO:0000256" key="2">
    <source>
        <dbReference type="ARBA" id="ARBA00022679"/>
    </source>
</evidence>